<evidence type="ECO:0000256" key="2">
    <source>
        <dbReference type="ARBA" id="ARBA00023015"/>
    </source>
</evidence>
<protein>
    <submittedName>
        <fullName evidence="8">Sigma-70 family RNA polymerase sigma factor</fullName>
    </submittedName>
</protein>
<dbReference type="Proteomes" id="UP001302429">
    <property type="component" value="Chromosome"/>
</dbReference>
<dbReference type="InterPro" id="IPR007627">
    <property type="entry name" value="RNA_pol_sigma70_r2"/>
</dbReference>
<dbReference type="InterPro" id="IPR039425">
    <property type="entry name" value="RNA_pol_sigma-70-like"/>
</dbReference>
<dbReference type="CDD" id="cd06171">
    <property type="entry name" value="Sigma70_r4"/>
    <property type="match status" value="1"/>
</dbReference>
<dbReference type="NCBIfam" id="TIGR02937">
    <property type="entry name" value="sigma70-ECF"/>
    <property type="match status" value="1"/>
</dbReference>
<dbReference type="EMBL" id="CP136594">
    <property type="protein sequence ID" value="WOE75856.1"/>
    <property type="molecule type" value="Genomic_DNA"/>
</dbReference>
<feature type="domain" description="RNA polymerase sigma factor 70 region 4 type 2" evidence="7">
    <location>
        <begin position="123"/>
        <end position="174"/>
    </location>
</feature>
<dbReference type="SUPFAM" id="SSF88659">
    <property type="entry name" value="Sigma3 and sigma4 domains of RNA polymerase sigma factors"/>
    <property type="match status" value="1"/>
</dbReference>
<dbReference type="Pfam" id="PF08281">
    <property type="entry name" value="Sigma70_r4_2"/>
    <property type="match status" value="1"/>
</dbReference>
<evidence type="ECO:0000259" key="6">
    <source>
        <dbReference type="Pfam" id="PF04542"/>
    </source>
</evidence>
<accession>A0AA97F8G6</accession>
<dbReference type="GO" id="GO:0003677">
    <property type="term" value="F:DNA binding"/>
    <property type="evidence" value="ECO:0007669"/>
    <property type="project" value="UniProtKB-KW"/>
</dbReference>
<dbReference type="InterPro" id="IPR036388">
    <property type="entry name" value="WH-like_DNA-bd_sf"/>
</dbReference>
<dbReference type="PANTHER" id="PTHR43133">
    <property type="entry name" value="RNA POLYMERASE ECF-TYPE SIGMA FACTO"/>
    <property type="match status" value="1"/>
</dbReference>
<dbReference type="InterPro" id="IPR013325">
    <property type="entry name" value="RNA_pol_sigma_r2"/>
</dbReference>
<dbReference type="AlphaFoldDB" id="A0AA97F8G6"/>
<dbReference type="Gene3D" id="1.10.10.10">
    <property type="entry name" value="Winged helix-like DNA-binding domain superfamily/Winged helix DNA-binding domain"/>
    <property type="match status" value="1"/>
</dbReference>
<evidence type="ECO:0000256" key="4">
    <source>
        <dbReference type="ARBA" id="ARBA00023125"/>
    </source>
</evidence>
<gene>
    <name evidence="8" type="ORF">RB602_03840</name>
</gene>
<dbReference type="Gene3D" id="1.10.1740.10">
    <property type="match status" value="1"/>
</dbReference>
<organism evidence="8 9">
    <name type="scientific">Alterisphingorhabdus coralli</name>
    <dbReference type="NCBI Taxonomy" id="3071408"/>
    <lineage>
        <taxon>Bacteria</taxon>
        <taxon>Pseudomonadati</taxon>
        <taxon>Pseudomonadota</taxon>
        <taxon>Alphaproteobacteria</taxon>
        <taxon>Sphingomonadales</taxon>
        <taxon>Sphingomonadaceae</taxon>
        <taxon>Alterisphingorhabdus (ex Yan et al. 2024)</taxon>
    </lineage>
</organism>
<dbReference type="RefSeq" id="WP_317083109.1">
    <property type="nucleotide sequence ID" value="NZ_CP136594.1"/>
</dbReference>
<evidence type="ECO:0000256" key="5">
    <source>
        <dbReference type="ARBA" id="ARBA00023163"/>
    </source>
</evidence>
<comment type="similarity">
    <text evidence="1">Belongs to the sigma-70 factor family. ECF subfamily.</text>
</comment>
<sequence>MPDRTHPNLRHAMQNLLVADARLGAKEGWDKLYRYWQPRFLGFAARRTGDNETARDAVQSAWVDIYRGLSRLKDDRAFAVWAFRIVHRRCVKTLAKQARHSDADIAQETTAHDPRATTDAHIDLGRAIGRLTPEHQAVLTLFYREGFRVAEIAVALELAEGTVKTRLMHARNQLKTFMQDDNVKETENESV</sequence>
<dbReference type="GO" id="GO:0016987">
    <property type="term" value="F:sigma factor activity"/>
    <property type="evidence" value="ECO:0007669"/>
    <property type="project" value="UniProtKB-KW"/>
</dbReference>
<evidence type="ECO:0000313" key="9">
    <source>
        <dbReference type="Proteomes" id="UP001302429"/>
    </source>
</evidence>
<dbReference type="Pfam" id="PF04542">
    <property type="entry name" value="Sigma70_r2"/>
    <property type="match status" value="1"/>
</dbReference>
<keyword evidence="2" id="KW-0805">Transcription regulation</keyword>
<name>A0AA97F8G6_9SPHN</name>
<keyword evidence="5" id="KW-0804">Transcription</keyword>
<evidence type="ECO:0000259" key="7">
    <source>
        <dbReference type="Pfam" id="PF08281"/>
    </source>
</evidence>
<keyword evidence="3" id="KW-0731">Sigma factor</keyword>
<evidence type="ECO:0000256" key="3">
    <source>
        <dbReference type="ARBA" id="ARBA00023082"/>
    </source>
</evidence>
<dbReference type="KEGG" id="acoa:RB602_03840"/>
<keyword evidence="4" id="KW-0238">DNA-binding</keyword>
<dbReference type="InterPro" id="IPR013324">
    <property type="entry name" value="RNA_pol_sigma_r3/r4-like"/>
</dbReference>
<reference evidence="8 9" key="1">
    <citation type="submission" date="2023-10" db="EMBL/GenBank/DDBJ databases">
        <title>Complete genome sequence of a Sphingomonadaceae bacterium.</title>
        <authorList>
            <person name="Yan C."/>
        </authorList>
    </citation>
    <scope>NUCLEOTIDE SEQUENCE [LARGE SCALE GENOMIC DNA]</scope>
    <source>
        <strain evidence="8 9">SCSIO 66989</strain>
    </source>
</reference>
<feature type="domain" description="RNA polymerase sigma-70 region 2" evidence="6">
    <location>
        <begin position="32"/>
        <end position="99"/>
    </location>
</feature>
<evidence type="ECO:0000313" key="8">
    <source>
        <dbReference type="EMBL" id="WOE75856.1"/>
    </source>
</evidence>
<dbReference type="SUPFAM" id="SSF88946">
    <property type="entry name" value="Sigma2 domain of RNA polymerase sigma factors"/>
    <property type="match status" value="1"/>
</dbReference>
<dbReference type="GO" id="GO:0006352">
    <property type="term" value="P:DNA-templated transcription initiation"/>
    <property type="evidence" value="ECO:0007669"/>
    <property type="project" value="InterPro"/>
</dbReference>
<evidence type="ECO:0000256" key="1">
    <source>
        <dbReference type="ARBA" id="ARBA00010641"/>
    </source>
</evidence>
<dbReference type="PANTHER" id="PTHR43133:SF8">
    <property type="entry name" value="RNA POLYMERASE SIGMA FACTOR HI_1459-RELATED"/>
    <property type="match status" value="1"/>
</dbReference>
<keyword evidence="9" id="KW-1185">Reference proteome</keyword>
<dbReference type="InterPro" id="IPR014284">
    <property type="entry name" value="RNA_pol_sigma-70_dom"/>
</dbReference>
<dbReference type="InterPro" id="IPR013249">
    <property type="entry name" value="RNA_pol_sigma70_r4_t2"/>
</dbReference>
<proteinExistence type="inferred from homology"/>